<dbReference type="AlphaFoldDB" id="A0A139X929"/>
<organism evidence="1 2">
    <name type="scientific">Scytonema hofmannii PCC 7110</name>
    <dbReference type="NCBI Taxonomy" id="128403"/>
    <lineage>
        <taxon>Bacteria</taxon>
        <taxon>Bacillati</taxon>
        <taxon>Cyanobacteriota</taxon>
        <taxon>Cyanophyceae</taxon>
        <taxon>Nostocales</taxon>
        <taxon>Scytonemataceae</taxon>
        <taxon>Scytonema</taxon>
    </lineage>
</organism>
<reference evidence="1 2" key="1">
    <citation type="journal article" date="2013" name="Genome Biol. Evol.">
        <title>Genomes of Stigonematalean cyanobacteria (subsection V) and the evolution of oxygenic photosynthesis from prokaryotes to plastids.</title>
        <authorList>
            <person name="Dagan T."/>
            <person name="Roettger M."/>
            <person name="Stucken K."/>
            <person name="Landan G."/>
            <person name="Koch R."/>
            <person name="Major P."/>
            <person name="Gould S.B."/>
            <person name="Goremykin V.V."/>
            <person name="Rippka R."/>
            <person name="Tandeau de Marsac N."/>
            <person name="Gugger M."/>
            <person name="Lockhart P.J."/>
            <person name="Allen J.F."/>
            <person name="Brune I."/>
            <person name="Maus I."/>
            <person name="Puhler A."/>
            <person name="Martin W.F."/>
        </authorList>
    </citation>
    <scope>NUCLEOTIDE SEQUENCE [LARGE SCALE GENOMIC DNA]</scope>
    <source>
        <strain evidence="1 2">PCC 7110</strain>
    </source>
</reference>
<accession>A0A139X929</accession>
<name>A0A139X929_9CYAN</name>
<keyword evidence="2" id="KW-1185">Reference proteome</keyword>
<gene>
    <name evidence="1" type="ORF">WA1_03775</name>
</gene>
<dbReference type="Proteomes" id="UP000076925">
    <property type="component" value="Unassembled WGS sequence"/>
</dbReference>
<dbReference type="EMBL" id="ANNX02000023">
    <property type="protein sequence ID" value="KYC41214.1"/>
    <property type="molecule type" value="Genomic_DNA"/>
</dbReference>
<proteinExistence type="predicted"/>
<dbReference type="RefSeq" id="WP_017741597.1">
    <property type="nucleotide sequence ID" value="NZ_KQ976354.1"/>
</dbReference>
<dbReference type="STRING" id="128403.WA1_03775"/>
<comment type="caution">
    <text evidence="1">The sequence shown here is derived from an EMBL/GenBank/DDBJ whole genome shotgun (WGS) entry which is preliminary data.</text>
</comment>
<sequence>MPDRLLHLDDVKNIKKPEQVAAIFQKLGYKTICQLLDVTDLELSKGSTQAVNQVYLIANQGNAELQVLLFKLKPSEWFSLDTVTYRMQAIANNLCQRLSYFLLLCTRDYSQLMLVSPRISFDAQMKLRLKINKCLINTADPSYHDLNRLEKIAAFTLDPQTLHHIQHEALRFRETQKQYEAQDSVRWYLQQISRIKLLNKYSRSSNTSLTKIGRRSESALSVLPNYS</sequence>
<dbReference type="OrthoDB" id="564694at2"/>
<protein>
    <submittedName>
        <fullName evidence="1">Uncharacterized protein</fullName>
    </submittedName>
</protein>
<evidence type="ECO:0000313" key="1">
    <source>
        <dbReference type="EMBL" id="KYC41214.1"/>
    </source>
</evidence>
<evidence type="ECO:0000313" key="2">
    <source>
        <dbReference type="Proteomes" id="UP000076925"/>
    </source>
</evidence>